<keyword evidence="1" id="KW-0229">DNA integration</keyword>
<evidence type="ECO:0000313" key="6">
    <source>
        <dbReference type="Proteomes" id="UP001081283"/>
    </source>
</evidence>
<feature type="region of interest" description="Disordered" evidence="3">
    <location>
        <begin position="324"/>
        <end position="378"/>
    </location>
</feature>
<dbReference type="InterPro" id="IPR050090">
    <property type="entry name" value="Tyrosine_recombinase_XerCD"/>
</dbReference>
<dbReference type="Proteomes" id="UP001081283">
    <property type="component" value="Unassembled WGS sequence"/>
</dbReference>
<evidence type="ECO:0000313" key="5">
    <source>
        <dbReference type="EMBL" id="MCY0095810.1"/>
    </source>
</evidence>
<keyword evidence="2" id="KW-0233">DNA recombination</keyword>
<protein>
    <submittedName>
        <fullName evidence="5">Site-specific integrase</fullName>
    </submittedName>
</protein>
<dbReference type="InterPro" id="IPR002104">
    <property type="entry name" value="Integrase_catalytic"/>
</dbReference>
<dbReference type="Pfam" id="PF00589">
    <property type="entry name" value="Phage_integrase"/>
    <property type="match status" value="1"/>
</dbReference>
<dbReference type="PROSITE" id="PS51898">
    <property type="entry name" value="TYR_RECOMBINASE"/>
    <property type="match status" value="1"/>
</dbReference>
<dbReference type="Gene3D" id="1.10.443.10">
    <property type="entry name" value="Intergrase catalytic core"/>
    <property type="match status" value="1"/>
</dbReference>
<keyword evidence="6" id="KW-1185">Reference proteome</keyword>
<dbReference type="InterPro" id="IPR013762">
    <property type="entry name" value="Integrase-like_cat_sf"/>
</dbReference>
<feature type="compositionally biased region" description="Polar residues" evidence="3">
    <location>
        <begin position="349"/>
        <end position="359"/>
    </location>
</feature>
<name>A0ABT3YIT0_9HYPH</name>
<dbReference type="InterPro" id="IPR011010">
    <property type="entry name" value="DNA_brk_join_enz"/>
</dbReference>
<dbReference type="RefSeq" id="WP_267613681.1">
    <property type="nucleotide sequence ID" value="NZ_JAOVZQ010000001.1"/>
</dbReference>
<feature type="region of interest" description="Disordered" evidence="3">
    <location>
        <begin position="1"/>
        <end position="44"/>
    </location>
</feature>
<gene>
    <name evidence="5" type="ORF">OEG82_17550</name>
</gene>
<dbReference type="EMBL" id="JAOVZQ010000001">
    <property type="protein sequence ID" value="MCY0095810.1"/>
    <property type="molecule type" value="Genomic_DNA"/>
</dbReference>
<proteinExistence type="predicted"/>
<reference evidence="5" key="1">
    <citation type="submission" date="2022-10" db="EMBL/GenBank/DDBJ databases">
        <title>Hoeflea sp. J2-29, isolated from marine algae.</title>
        <authorList>
            <person name="Kristyanto S."/>
            <person name="Kim J.M."/>
            <person name="Jeon C.O."/>
        </authorList>
    </citation>
    <scope>NUCLEOTIDE SEQUENCE</scope>
    <source>
        <strain evidence="5">J2-29</strain>
    </source>
</reference>
<dbReference type="PANTHER" id="PTHR30349">
    <property type="entry name" value="PHAGE INTEGRASE-RELATED"/>
    <property type="match status" value="1"/>
</dbReference>
<feature type="compositionally biased region" description="Pro residues" evidence="3">
    <location>
        <begin position="329"/>
        <end position="340"/>
    </location>
</feature>
<comment type="caution">
    <text evidence="5">The sequence shown here is derived from an EMBL/GenBank/DDBJ whole genome shotgun (WGS) entry which is preliminary data.</text>
</comment>
<dbReference type="SUPFAM" id="SSF56349">
    <property type="entry name" value="DNA breaking-rejoining enzymes"/>
    <property type="match status" value="1"/>
</dbReference>
<evidence type="ECO:0000256" key="3">
    <source>
        <dbReference type="SAM" id="MobiDB-lite"/>
    </source>
</evidence>
<dbReference type="PANTHER" id="PTHR30349:SF64">
    <property type="entry name" value="PROPHAGE INTEGRASE INTD-RELATED"/>
    <property type="match status" value="1"/>
</dbReference>
<evidence type="ECO:0000256" key="2">
    <source>
        <dbReference type="ARBA" id="ARBA00023172"/>
    </source>
</evidence>
<evidence type="ECO:0000259" key="4">
    <source>
        <dbReference type="PROSITE" id="PS51898"/>
    </source>
</evidence>
<dbReference type="CDD" id="cd00796">
    <property type="entry name" value="INT_Rci_Hp1_C"/>
    <property type="match status" value="1"/>
</dbReference>
<evidence type="ECO:0000256" key="1">
    <source>
        <dbReference type="ARBA" id="ARBA00022908"/>
    </source>
</evidence>
<accession>A0ABT3YIT0</accession>
<sequence>MTPNTIGFDFSTELNYDGSMSPEPPDLESGTTYSSAPHAGASDPLRPSELWQQHAGALWENGRHKDNCYAFIHEIDEFMWLRKIATYDDMLIDRLVDYFRGIGNRNSTINRKLSALYRLLRKAERSGQITRLPTYLRLRERNSRVRFLTAEEEAKMFGSIGARSAHHELLCRFLVDTGARIGEALALKWGDIHNNTATFWITKSGKSRSVPLTNRAAQALESARAFGGSGPFNLISYPNFKYNWNQARKHNNFKEDPHMVPHILRHTCASRLVQAGIDLRRVQTFLGHQTIQMTLRYAHLATNDLDQCATALNAANIVAASKLEASARPAPPPPPQPRTAPKPVRRATSKSTASGTQKPAASGTRKPASPHPDAMHQQ</sequence>
<organism evidence="5 6">
    <name type="scientific">Hoeflea ulvae</name>
    <dbReference type="NCBI Taxonomy" id="2983764"/>
    <lineage>
        <taxon>Bacteria</taxon>
        <taxon>Pseudomonadati</taxon>
        <taxon>Pseudomonadota</taxon>
        <taxon>Alphaproteobacteria</taxon>
        <taxon>Hyphomicrobiales</taxon>
        <taxon>Rhizobiaceae</taxon>
        <taxon>Hoeflea</taxon>
    </lineage>
</organism>
<feature type="domain" description="Tyr recombinase" evidence="4">
    <location>
        <begin position="143"/>
        <end position="310"/>
    </location>
</feature>